<dbReference type="RefSeq" id="WP_012777442.1">
    <property type="nucleotide sequence ID" value="NC_012968.1"/>
</dbReference>
<dbReference type="InterPro" id="IPR009492">
    <property type="entry name" value="TniQ"/>
</dbReference>
<evidence type="ECO:0000259" key="1">
    <source>
        <dbReference type="Pfam" id="PF06527"/>
    </source>
</evidence>
<dbReference type="Pfam" id="PF06527">
    <property type="entry name" value="TniQ"/>
    <property type="match status" value="1"/>
</dbReference>
<dbReference type="eggNOG" id="ENOG5030JKC">
    <property type="taxonomic scope" value="Bacteria"/>
</dbReference>
<evidence type="ECO:0000313" key="2">
    <source>
        <dbReference type="EMBL" id="ACT46985.1"/>
    </source>
</evidence>
<evidence type="ECO:0000313" key="3">
    <source>
        <dbReference type="Proteomes" id="UP000002742"/>
    </source>
</evidence>
<proteinExistence type="predicted"/>
<dbReference type="EMBL" id="CP001672">
    <property type="protein sequence ID" value="ACT46985.1"/>
    <property type="molecule type" value="Genomic_DNA"/>
</dbReference>
<dbReference type="STRING" id="583345.Mmol_0074"/>
<dbReference type="OrthoDB" id="9036115at2"/>
<accession>C6WY89</accession>
<reference evidence="2 3" key="2">
    <citation type="journal article" date="2011" name="J. Bacteriol.">
        <title>Genomes of three methylotrophs from a single niche uncover genetic and metabolic divergence of Methylophilaceae.</title>
        <authorList>
            <person name="Lapidus A."/>
            <person name="Clum A."/>
            <person name="Labutti K."/>
            <person name="Kaluzhnaya M.G."/>
            <person name="Lim S."/>
            <person name="Beck D.A."/>
            <person name="Glavina Del Rio T."/>
            <person name="Nolan M."/>
            <person name="Mavromatis K."/>
            <person name="Huntemann M."/>
            <person name="Lucas S."/>
            <person name="Lidstrom M.E."/>
            <person name="Ivanova N."/>
            <person name="Chistoserdova L."/>
        </authorList>
    </citation>
    <scope>NUCLEOTIDE SEQUENCE [LARGE SCALE GENOMIC DNA]</scope>
    <source>
        <strain evidence="3">JLW8 / ATCC BAA-1282 / DSM 17540</strain>
    </source>
</reference>
<reference evidence="3" key="1">
    <citation type="submission" date="2009-07" db="EMBL/GenBank/DDBJ databases">
        <title>Complete sequence of Methylotenera mobilis JLW8.</title>
        <authorList>
            <consortium name="US DOE Joint Genome Institute"/>
            <person name="Lucas S."/>
            <person name="Copeland A."/>
            <person name="Lapidus A."/>
            <person name="Glavina del Rio T."/>
            <person name="Tice H."/>
            <person name="Bruce D."/>
            <person name="Goodwin L."/>
            <person name="Pitluck S."/>
            <person name="LaButti K.M."/>
            <person name="Clum A."/>
            <person name="Larimer F."/>
            <person name="Land M."/>
            <person name="Hauser L."/>
            <person name="Kyrpides N."/>
            <person name="Mikhailova N."/>
            <person name="Kayluzhnaya M."/>
            <person name="Chistoserdova L."/>
        </authorList>
    </citation>
    <scope>NUCLEOTIDE SEQUENCE [LARGE SCALE GENOMIC DNA]</scope>
    <source>
        <strain evidence="3">JLW8 / ATCC BAA-1282 / DSM 17540</strain>
    </source>
</reference>
<gene>
    <name evidence="2" type="ordered locus">Mmol_0074</name>
</gene>
<dbReference type="Proteomes" id="UP000002742">
    <property type="component" value="Chromosome"/>
</dbReference>
<sequence length="632" mass="71452">MMDKQPLAITPSPAKGEALQGFILRTSALNGYSSPSKIFAYAEMSDNEARSARPPLDKLAPLYGRTTESLIEAGLDYLDETTPAKHLPVMRHAIPYMYTRSKNAGFCLQCVQEKGFIESFHELKYALACPHHHCKTILSCPSCSSPLNWHRRNLTTCSCGEDLSAHMPQNIEHPAMLVLLGILHAKLMKQPLPHDEMRALGFSIDAIEQLSIQTLLSIIYRFGLFNQKQQPASNEYEVDWQALQTTAEVLSDWPNKFHDYLEAVHAPTANLNLSGLRGQFNSFYESFFKNIDQSSHLQFMRDAFVQFGHQRWRQASVHPKLLSEAALNESKTHGMGIYEFSKMIGVQPATARKLIAKGLVQVTSTELNQTRKLIELSPQQQFTFAEGKRLSLKTAAQRLDLPVEILRVYRARGYCQAKYLTLPIELFHEKDVEVLQQDLMGDCQLQKVFVDKRHITMAQIMRMKVNADVKATFIVDVRNRAITPLGTLSEMPSGLVFDKFTTKRHLEQIKQRLNGGVSFEAAIESLQTNRAGLLALVNTKALQYQFFNSEMTLVENTLLSFSDQYISCQEVANLKSLTVRSVINLCQDLGIHLYKTPQADLFKNEVNWIERSDLVLLGIDQFCISGLFEIAA</sequence>
<name>C6WY89_METML</name>
<dbReference type="HOGENOM" id="CLU_432649_0_0_4"/>
<organism evidence="2 3">
    <name type="scientific">Methylotenera mobilis (strain JLW8 / ATCC BAA-1282 / DSM 17540)</name>
    <dbReference type="NCBI Taxonomy" id="583345"/>
    <lineage>
        <taxon>Bacteria</taxon>
        <taxon>Pseudomonadati</taxon>
        <taxon>Pseudomonadota</taxon>
        <taxon>Betaproteobacteria</taxon>
        <taxon>Nitrosomonadales</taxon>
        <taxon>Methylophilaceae</taxon>
        <taxon>Methylotenera</taxon>
    </lineage>
</organism>
<dbReference type="KEGG" id="mmb:Mmol_0074"/>
<feature type="domain" description="TniQ" evidence="1">
    <location>
        <begin position="9"/>
        <end position="135"/>
    </location>
</feature>
<keyword evidence="3" id="KW-1185">Reference proteome</keyword>
<dbReference type="AlphaFoldDB" id="C6WY89"/>
<protein>
    <recommendedName>
        <fullName evidence="1">TniQ domain-containing protein</fullName>
    </recommendedName>
</protein>